<proteinExistence type="predicted"/>
<dbReference type="RefSeq" id="WP_027604037.1">
    <property type="nucleotide sequence ID" value="NZ_PDJN01000001.1"/>
</dbReference>
<gene>
    <name evidence="1" type="ORF">DM05_0839</name>
</gene>
<reference evidence="1 2" key="2">
    <citation type="submission" date="2017-10" db="EMBL/GenBank/DDBJ databases">
        <title>Bacterial endophytes that colonize and modify switchgrass growth.</title>
        <authorList>
            <person name="Debolt S."/>
        </authorList>
    </citation>
    <scope>NUCLEOTIDE SEQUENCE [LARGE SCALE GENOMIC DNA]</scope>
    <source>
        <strain evidence="1 2">A2-S9</strain>
    </source>
</reference>
<evidence type="ECO:0000313" key="2">
    <source>
        <dbReference type="Proteomes" id="UP000221580"/>
    </source>
</evidence>
<accession>A0A7Z1GS30</accession>
<name>A0A7Z1GS30_9PSED</name>
<dbReference type="AlphaFoldDB" id="A0A7Z1GS30"/>
<reference evidence="1 2" key="1">
    <citation type="submission" date="2017-09" db="EMBL/GenBank/DDBJ databases">
        <authorList>
            <person name="DeBolt S."/>
            <person name="Huntemann M."/>
            <person name="Clum A."/>
            <person name="Pillay M."/>
            <person name="Palaniappan K."/>
            <person name="Varghese N."/>
            <person name="Mikhailova N."/>
            <person name="Stamatis D."/>
            <person name="Reddy T."/>
            <person name="Daum C."/>
            <person name="Shapiro N."/>
            <person name="Ivanova N."/>
            <person name="Kyrpides N."/>
            <person name="Woyke T."/>
        </authorList>
    </citation>
    <scope>NUCLEOTIDE SEQUENCE [LARGE SCALE GENOMIC DNA]</scope>
    <source>
        <strain evidence="1 2">A2-S9</strain>
    </source>
</reference>
<evidence type="ECO:0000313" key="1">
    <source>
        <dbReference type="EMBL" id="PFG70521.1"/>
    </source>
</evidence>
<protein>
    <recommendedName>
        <fullName evidence="3">Fis family transcriptional regulator</fullName>
    </recommendedName>
</protein>
<sequence length="123" mass="13964">MPLTHRETARLDRCLIAALTDACETAKTEIPGFDWLTHTVDYNAFPQSLRVIWVFDSRASKEHALSTGADTRMRELTAAALNDADVRGAPMERCVHFDSEEECRLRHDGDWRVRLAKVHTAKV</sequence>
<evidence type="ECO:0008006" key="3">
    <source>
        <dbReference type="Google" id="ProtNLM"/>
    </source>
</evidence>
<comment type="caution">
    <text evidence="1">The sequence shown here is derived from an EMBL/GenBank/DDBJ whole genome shotgun (WGS) entry which is preliminary data.</text>
</comment>
<dbReference type="EMBL" id="PDJN01000001">
    <property type="protein sequence ID" value="PFG70521.1"/>
    <property type="molecule type" value="Genomic_DNA"/>
</dbReference>
<dbReference type="Proteomes" id="UP000221580">
    <property type="component" value="Unassembled WGS sequence"/>
</dbReference>
<organism evidence="1 2">
    <name type="scientific">Pseudomonas poae</name>
    <dbReference type="NCBI Taxonomy" id="200451"/>
    <lineage>
        <taxon>Bacteria</taxon>
        <taxon>Pseudomonadati</taxon>
        <taxon>Pseudomonadota</taxon>
        <taxon>Gammaproteobacteria</taxon>
        <taxon>Pseudomonadales</taxon>
        <taxon>Pseudomonadaceae</taxon>
        <taxon>Pseudomonas</taxon>
    </lineage>
</organism>